<name>G4TXS1_SERID</name>
<accession>G4TXS1</accession>
<protein>
    <submittedName>
        <fullName evidence="2">Uncharacterized protein</fullName>
    </submittedName>
</protein>
<evidence type="ECO:0000313" key="2">
    <source>
        <dbReference type="EMBL" id="CCA76114.1"/>
    </source>
</evidence>
<reference evidence="2 3" key="1">
    <citation type="journal article" date="2011" name="PLoS Pathog.">
        <title>Endophytic Life Strategies Decoded by Genome and Transcriptome Analyses of the Mutualistic Root Symbiont Piriformospora indica.</title>
        <authorList>
            <person name="Zuccaro A."/>
            <person name="Lahrmann U."/>
            <person name="Guldener U."/>
            <person name="Langen G."/>
            <person name="Pfiffi S."/>
            <person name="Biedenkopf D."/>
            <person name="Wong P."/>
            <person name="Samans B."/>
            <person name="Grimm C."/>
            <person name="Basiewicz M."/>
            <person name="Murat C."/>
            <person name="Martin F."/>
            <person name="Kogel K.H."/>
        </authorList>
    </citation>
    <scope>NUCLEOTIDE SEQUENCE [LARGE SCALE GENOMIC DNA]</scope>
    <source>
        <strain evidence="2 3">DSM 11827</strain>
    </source>
</reference>
<dbReference type="AlphaFoldDB" id="G4TXS1"/>
<feature type="compositionally biased region" description="Basic and acidic residues" evidence="1">
    <location>
        <begin position="86"/>
        <end position="100"/>
    </location>
</feature>
<dbReference type="EMBL" id="CAFZ01000612">
    <property type="protein sequence ID" value="CCA76114.1"/>
    <property type="molecule type" value="Genomic_DNA"/>
</dbReference>
<feature type="region of interest" description="Disordered" evidence="1">
    <location>
        <begin position="86"/>
        <end position="127"/>
    </location>
</feature>
<dbReference type="InParanoid" id="G4TXS1"/>
<feature type="compositionally biased region" description="Polar residues" evidence="1">
    <location>
        <begin position="1"/>
        <end position="10"/>
    </location>
</feature>
<feature type="compositionally biased region" description="Basic and acidic residues" evidence="1">
    <location>
        <begin position="111"/>
        <end position="124"/>
    </location>
</feature>
<feature type="region of interest" description="Disordered" evidence="1">
    <location>
        <begin position="1"/>
        <end position="22"/>
    </location>
</feature>
<gene>
    <name evidence="2" type="ORF">PIIN_10114</name>
</gene>
<comment type="caution">
    <text evidence="2">The sequence shown here is derived from an EMBL/GenBank/DDBJ whole genome shotgun (WGS) entry which is preliminary data.</text>
</comment>
<organism evidence="2 3">
    <name type="scientific">Serendipita indica (strain DSM 11827)</name>
    <name type="common">Root endophyte fungus</name>
    <name type="synonym">Piriformospora indica</name>
    <dbReference type="NCBI Taxonomy" id="1109443"/>
    <lineage>
        <taxon>Eukaryota</taxon>
        <taxon>Fungi</taxon>
        <taxon>Dikarya</taxon>
        <taxon>Basidiomycota</taxon>
        <taxon>Agaricomycotina</taxon>
        <taxon>Agaricomycetes</taxon>
        <taxon>Sebacinales</taxon>
        <taxon>Serendipitaceae</taxon>
        <taxon>Serendipita</taxon>
    </lineage>
</organism>
<evidence type="ECO:0000313" key="3">
    <source>
        <dbReference type="Proteomes" id="UP000007148"/>
    </source>
</evidence>
<evidence type="ECO:0000256" key="1">
    <source>
        <dbReference type="SAM" id="MobiDB-lite"/>
    </source>
</evidence>
<proteinExistence type="predicted"/>
<dbReference type="Proteomes" id="UP000007148">
    <property type="component" value="Unassembled WGS sequence"/>
</dbReference>
<dbReference type="HOGENOM" id="CLU_1768832_0_0_1"/>
<sequence>MNHQTSSSKTVPIPAPLGGTQSTVVIPNRRATSPRFIGRTESRRHSRRALLIFLCLQLDKMAKMLRSCRVFAENHGTRCKLVFSKHPADRARRDPGDDFGRISSHGPSLDATHDGMSRPERGHQEYTPTLAAYSDILGFDASESQSG</sequence>
<keyword evidence="3" id="KW-1185">Reference proteome</keyword>